<reference evidence="1 2" key="1">
    <citation type="submission" date="2016-10" db="EMBL/GenBank/DDBJ databases">
        <title>Genome sequence of the ascomycete fungus Penicillium subrubescens.</title>
        <authorList>
            <person name="De Vries R.P."/>
            <person name="Peng M."/>
            <person name="Dilokpimol A."/>
            <person name="Hilden K."/>
            <person name="Makela M.R."/>
            <person name="Grigoriev I."/>
            <person name="Riley R."/>
            <person name="Granchi Z."/>
        </authorList>
    </citation>
    <scope>NUCLEOTIDE SEQUENCE [LARGE SCALE GENOMIC DNA]</scope>
    <source>
        <strain evidence="1 2">CBS 132785</strain>
    </source>
</reference>
<dbReference type="AlphaFoldDB" id="A0A1Q5UDP0"/>
<evidence type="ECO:0000313" key="2">
    <source>
        <dbReference type="Proteomes" id="UP000186955"/>
    </source>
</evidence>
<name>A0A1Q5UDP0_9EURO</name>
<dbReference type="SUPFAM" id="SSF51182">
    <property type="entry name" value="RmlC-like cupins"/>
    <property type="match status" value="1"/>
</dbReference>
<dbReference type="InterPro" id="IPR011051">
    <property type="entry name" value="RmlC_Cupin_sf"/>
</dbReference>
<proteinExistence type="predicted"/>
<gene>
    <name evidence="1" type="ORF">PENSUB_3887</name>
</gene>
<dbReference type="Gene3D" id="2.60.120.10">
    <property type="entry name" value="Jelly Rolls"/>
    <property type="match status" value="1"/>
</dbReference>
<dbReference type="InterPro" id="IPR014710">
    <property type="entry name" value="RmlC-like_jellyroll"/>
</dbReference>
<comment type="caution">
    <text evidence="1">The sequence shown here is derived from an EMBL/GenBank/DDBJ whole genome shotgun (WGS) entry which is preliminary data.</text>
</comment>
<keyword evidence="2" id="KW-1185">Reference proteome</keyword>
<dbReference type="Proteomes" id="UP000186955">
    <property type="component" value="Unassembled WGS sequence"/>
</dbReference>
<accession>A0A1Q5UDP0</accession>
<evidence type="ECO:0000313" key="1">
    <source>
        <dbReference type="EMBL" id="OKP10584.1"/>
    </source>
</evidence>
<dbReference type="EMBL" id="MNBE01000313">
    <property type="protein sequence ID" value="OKP10584.1"/>
    <property type="molecule type" value="Genomic_DNA"/>
</dbReference>
<sequence length="62" mass="6959">MSNRDLAGGGGEEEGLLISEVVVPGFDFADLEFLRKDEMDELLTTEQVRELSWMVKNPEGEE</sequence>
<protein>
    <submittedName>
        <fullName evidence="1">Uncharacterized protein</fullName>
    </submittedName>
</protein>
<organism evidence="1 2">
    <name type="scientific">Penicillium subrubescens</name>
    <dbReference type="NCBI Taxonomy" id="1316194"/>
    <lineage>
        <taxon>Eukaryota</taxon>
        <taxon>Fungi</taxon>
        <taxon>Dikarya</taxon>
        <taxon>Ascomycota</taxon>
        <taxon>Pezizomycotina</taxon>
        <taxon>Eurotiomycetes</taxon>
        <taxon>Eurotiomycetidae</taxon>
        <taxon>Eurotiales</taxon>
        <taxon>Aspergillaceae</taxon>
        <taxon>Penicillium</taxon>
    </lineage>
</organism>